<sequence>MNGTRGCTLPSLSLQPSVEEILFTLQKCRKKRDLEQALYLHVYICNLGLDEHRLIGNNLVSLMVDIGRTCDAQHLFDRHPYRSERAWTSMITGYIEAGKLQHAFTLYSRLGNYTSVQASGHTFVALLKACSKLKDVERGLTIHAEIMRMGSTERDRFVGSALVDMYAKCDLLNTAQEVLDQLPLRDVVSWTALIAGYADYGHYEDALECLREMQQEGVTANTTTFVCCLKACGRKGALCKGQEIHAEVERLGLSRKDIVLDSALVDMYCKHGSLAIAQEVFDKISVRNAVSWTTLIVGYTEHGWGEEALACFEQMLAEGISADHVVLMSSLKACGKVGAMDKGEDIHAEVERRGLLDKDLAIGNALVDMYVRCGSLSKAQEVFDNLRFRSVVSWTTLLAGYANQPHADNVLKFLERMQVEGVLPDAVALVCSLQACSNIGATSIGVDMHAEIERKGLLERDLVVGNSLVDMYAKCGFISRAHEVFDKLPVRDVVSWTSLISGYAQLGESEDVCCIFEKMVGAAINPDPVTFIIVLDACGRKGLCDRSEMYYEAMSRWYGIAPTLAHHTGMVGLFCRAGRFEKATSMIQKIQSCPNSIIWHIVLDACRKWGNVGLGLQAFEHALHLDEKDAGVYVSMSRIYADAFARSQLQEQGTLPIY</sequence>
<dbReference type="FunFam" id="1.25.40.10:FF:000031">
    <property type="entry name" value="Pentatricopeptide repeat-containing protein mitochondrial"/>
    <property type="match status" value="1"/>
</dbReference>
<dbReference type="FunFam" id="1.25.40.10:FF:000285">
    <property type="entry name" value="Pentatricopeptide repeat-containing protein, chloroplastic"/>
    <property type="match status" value="1"/>
</dbReference>
<dbReference type="EMBL" id="JABFUD020000014">
    <property type="protein sequence ID" value="KAI5070756.1"/>
    <property type="molecule type" value="Genomic_DNA"/>
</dbReference>
<feature type="repeat" description="PPR" evidence="2">
    <location>
        <begin position="288"/>
        <end position="322"/>
    </location>
</feature>
<dbReference type="PROSITE" id="PS51375">
    <property type="entry name" value="PPR"/>
    <property type="match status" value="4"/>
</dbReference>
<dbReference type="Proteomes" id="UP000886520">
    <property type="component" value="Chromosome 14"/>
</dbReference>
<gene>
    <name evidence="3" type="ORF">GOP47_0015099</name>
</gene>
<feature type="repeat" description="PPR" evidence="2">
    <location>
        <begin position="390"/>
        <end position="424"/>
    </location>
</feature>
<feature type="repeat" description="PPR" evidence="2">
    <location>
        <begin position="186"/>
        <end position="220"/>
    </location>
</feature>
<dbReference type="PANTHER" id="PTHR47926">
    <property type="entry name" value="PENTATRICOPEPTIDE REPEAT-CONTAINING PROTEIN"/>
    <property type="match status" value="1"/>
</dbReference>
<organism evidence="3 4">
    <name type="scientific">Adiantum capillus-veneris</name>
    <name type="common">Maidenhair fern</name>
    <dbReference type="NCBI Taxonomy" id="13818"/>
    <lineage>
        <taxon>Eukaryota</taxon>
        <taxon>Viridiplantae</taxon>
        <taxon>Streptophyta</taxon>
        <taxon>Embryophyta</taxon>
        <taxon>Tracheophyta</taxon>
        <taxon>Polypodiopsida</taxon>
        <taxon>Polypodiidae</taxon>
        <taxon>Polypodiales</taxon>
        <taxon>Pteridineae</taxon>
        <taxon>Pteridaceae</taxon>
        <taxon>Vittarioideae</taxon>
        <taxon>Adiantum</taxon>
    </lineage>
</organism>
<reference evidence="3" key="1">
    <citation type="submission" date="2021-01" db="EMBL/GenBank/DDBJ databases">
        <title>Adiantum capillus-veneris genome.</title>
        <authorList>
            <person name="Fang Y."/>
            <person name="Liao Q."/>
        </authorList>
    </citation>
    <scope>NUCLEOTIDE SEQUENCE</scope>
    <source>
        <strain evidence="3">H3</strain>
        <tissue evidence="3">Leaf</tissue>
    </source>
</reference>
<feature type="repeat" description="PPR" evidence="2">
    <location>
        <begin position="492"/>
        <end position="526"/>
    </location>
</feature>
<dbReference type="Pfam" id="PF01535">
    <property type="entry name" value="PPR"/>
    <property type="match status" value="7"/>
</dbReference>
<dbReference type="GO" id="GO:0009451">
    <property type="term" value="P:RNA modification"/>
    <property type="evidence" value="ECO:0007669"/>
    <property type="project" value="InterPro"/>
</dbReference>
<dbReference type="GO" id="GO:0003723">
    <property type="term" value="F:RNA binding"/>
    <property type="evidence" value="ECO:0007669"/>
    <property type="project" value="InterPro"/>
</dbReference>
<evidence type="ECO:0008006" key="5">
    <source>
        <dbReference type="Google" id="ProtNLM"/>
    </source>
</evidence>
<dbReference type="InterPro" id="IPR011990">
    <property type="entry name" value="TPR-like_helical_dom_sf"/>
</dbReference>
<proteinExistence type="predicted"/>
<protein>
    <recommendedName>
        <fullName evidence="5">Pentatricopeptide repeat-containing protein</fullName>
    </recommendedName>
</protein>
<dbReference type="InterPro" id="IPR046960">
    <property type="entry name" value="PPR_At4g14850-like_plant"/>
</dbReference>
<evidence type="ECO:0000313" key="3">
    <source>
        <dbReference type="EMBL" id="KAI5070756.1"/>
    </source>
</evidence>
<evidence type="ECO:0000256" key="1">
    <source>
        <dbReference type="ARBA" id="ARBA00022737"/>
    </source>
</evidence>
<dbReference type="AlphaFoldDB" id="A0A9D4UNE4"/>
<dbReference type="OrthoDB" id="1890277at2759"/>
<keyword evidence="4" id="KW-1185">Reference proteome</keyword>
<comment type="caution">
    <text evidence="3">The sequence shown here is derived from an EMBL/GenBank/DDBJ whole genome shotgun (WGS) entry which is preliminary data.</text>
</comment>
<accession>A0A9D4UNE4</accession>
<dbReference type="GO" id="GO:0048731">
    <property type="term" value="P:system development"/>
    <property type="evidence" value="ECO:0007669"/>
    <property type="project" value="UniProtKB-ARBA"/>
</dbReference>
<dbReference type="FunFam" id="1.25.40.10:FF:000344">
    <property type="entry name" value="Pentatricopeptide repeat-containing protein"/>
    <property type="match status" value="1"/>
</dbReference>
<dbReference type="InterPro" id="IPR002885">
    <property type="entry name" value="PPR_rpt"/>
</dbReference>
<dbReference type="Gene3D" id="1.25.40.10">
    <property type="entry name" value="Tetratricopeptide repeat domain"/>
    <property type="match status" value="5"/>
</dbReference>
<keyword evidence="1" id="KW-0677">Repeat</keyword>
<dbReference type="NCBIfam" id="TIGR00756">
    <property type="entry name" value="PPR"/>
    <property type="match status" value="3"/>
</dbReference>
<evidence type="ECO:0000313" key="4">
    <source>
        <dbReference type="Proteomes" id="UP000886520"/>
    </source>
</evidence>
<name>A0A9D4UNE4_ADICA</name>
<dbReference type="Pfam" id="PF13041">
    <property type="entry name" value="PPR_2"/>
    <property type="match status" value="2"/>
</dbReference>
<dbReference type="FunFam" id="1.25.40.10:FF:000158">
    <property type="entry name" value="pentatricopeptide repeat-containing protein At2g33680"/>
    <property type="match status" value="1"/>
</dbReference>
<evidence type="ECO:0000256" key="2">
    <source>
        <dbReference type="PROSITE-ProRule" id="PRU00708"/>
    </source>
</evidence>